<evidence type="ECO:0000313" key="1">
    <source>
        <dbReference type="EMBL" id="KAK8835635.1"/>
    </source>
</evidence>
<gene>
    <name evidence="1" type="ORF">M9Y10_042349</name>
</gene>
<comment type="caution">
    <text evidence="1">The sequence shown here is derived from an EMBL/GenBank/DDBJ whole genome shotgun (WGS) entry which is preliminary data.</text>
</comment>
<organism evidence="1 2">
    <name type="scientific">Tritrichomonas musculus</name>
    <dbReference type="NCBI Taxonomy" id="1915356"/>
    <lineage>
        <taxon>Eukaryota</taxon>
        <taxon>Metamonada</taxon>
        <taxon>Parabasalia</taxon>
        <taxon>Tritrichomonadida</taxon>
        <taxon>Tritrichomonadidae</taxon>
        <taxon>Tritrichomonas</taxon>
    </lineage>
</organism>
<accession>A0ABR2GNV7</accession>
<protein>
    <submittedName>
        <fullName evidence="1">Uncharacterized protein</fullName>
    </submittedName>
</protein>
<reference evidence="1 2" key="1">
    <citation type="submission" date="2024-04" db="EMBL/GenBank/DDBJ databases">
        <title>Tritrichomonas musculus Genome.</title>
        <authorList>
            <person name="Alves-Ferreira E."/>
            <person name="Grigg M."/>
            <person name="Lorenzi H."/>
            <person name="Galac M."/>
        </authorList>
    </citation>
    <scope>NUCLEOTIDE SEQUENCE [LARGE SCALE GENOMIC DNA]</scope>
    <source>
        <strain evidence="1 2">EAF2021</strain>
    </source>
</reference>
<proteinExistence type="predicted"/>
<keyword evidence="2" id="KW-1185">Reference proteome</keyword>
<name>A0ABR2GNV7_9EUKA</name>
<evidence type="ECO:0000313" key="2">
    <source>
        <dbReference type="Proteomes" id="UP001470230"/>
    </source>
</evidence>
<sequence length="100" mass="11800">MNCSFSFPNQFITFVNPHLVLDKDFVIRYDEQSLKDPYFNSDKSNIININQREQITLTNSIDKPINLVDEEIKFDNNNNLMIAPNHQVKEENLPQKKMKN</sequence>
<dbReference type="EMBL" id="JAPFFF010000078">
    <property type="protein sequence ID" value="KAK8835635.1"/>
    <property type="molecule type" value="Genomic_DNA"/>
</dbReference>
<dbReference type="Proteomes" id="UP001470230">
    <property type="component" value="Unassembled WGS sequence"/>
</dbReference>